<evidence type="ECO:0000313" key="2">
    <source>
        <dbReference type="Proteomes" id="UP000224460"/>
    </source>
</evidence>
<protein>
    <submittedName>
        <fullName evidence="1">Uncharacterized protein</fullName>
    </submittedName>
</protein>
<keyword evidence="2" id="KW-1185">Reference proteome</keyword>
<name>A0AC61DA54_9FIRM</name>
<organism evidence="1 2">
    <name type="scientific">Sporanaerobium hydrogeniformans</name>
    <dbReference type="NCBI Taxonomy" id="3072179"/>
    <lineage>
        <taxon>Bacteria</taxon>
        <taxon>Bacillati</taxon>
        <taxon>Bacillota</taxon>
        <taxon>Clostridia</taxon>
        <taxon>Lachnospirales</taxon>
        <taxon>Lachnospiraceae</taxon>
        <taxon>Sporanaerobium</taxon>
    </lineage>
</organism>
<sequence length="115" mass="13045">MGTSINKDYISKENKRLTKIFKDIDPKKKQTVQGLIEEAAFMRGTMNALKEDLLEEGPIDEMCQGEYTILREHPSAKLYNTTIQRYTAIIDKLTNLLPKDVPKNTDDGFDGFMGG</sequence>
<reference evidence="1" key="1">
    <citation type="submission" date="2017-10" db="EMBL/GenBank/DDBJ databases">
        <title>Genome sequence of cellulolytic Lachnospiraceae bacterium XHS1971 isolated from hotspring sediment.</title>
        <authorList>
            <person name="Vasudevan G."/>
            <person name="Joshi A.J."/>
            <person name="Hivarkar S."/>
            <person name="Lanjekar V.B."/>
            <person name="Dhakephalkar P.K."/>
            <person name="Dagar S."/>
        </authorList>
    </citation>
    <scope>NUCLEOTIDE SEQUENCE</scope>
    <source>
        <strain evidence="1">XHS1971</strain>
    </source>
</reference>
<evidence type="ECO:0000313" key="1">
    <source>
        <dbReference type="EMBL" id="PHV69770.1"/>
    </source>
</evidence>
<gene>
    <name evidence="1" type="ORF">CS063_13710</name>
</gene>
<accession>A0AC61DA54</accession>
<dbReference type="EMBL" id="PEDL01000018">
    <property type="protein sequence ID" value="PHV69770.1"/>
    <property type="molecule type" value="Genomic_DNA"/>
</dbReference>
<dbReference type="Proteomes" id="UP000224460">
    <property type="component" value="Unassembled WGS sequence"/>
</dbReference>
<proteinExistence type="predicted"/>
<comment type="caution">
    <text evidence="1">The sequence shown here is derived from an EMBL/GenBank/DDBJ whole genome shotgun (WGS) entry which is preliminary data.</text>
</comment>